<reference evidence="2" key="1">
    <citation type="journal article" date="2014" name="Science">
        <title>Ancient hybridizations among the ancestral genomes of bread wheat.</title>
        <authorList>
            <consortium name="International Wheat Genome Sequencing Consortium,"/>
            <person name="Marcussen T."/>
            <person name="Sandve S.R."/>
            <person name="Heier L."/>
            <person name="Spannagl M."/>
            <person name="Pfeifer M."/>
            <person name="Jakobsen K.S."/>
            <person name="Wulff B.B."/>
            <person name="Steuernagel B."/>
            <person name="Mayer K.F."/>
            <person name="Olsen O.A."/>
        </authorList>
    </citation>
    <scope>NUCLEOTIDE SEQUENCE [LARGE SCALE GENOMIC DNA]</scope>
    <source>
        <strain evidence="2">cv. AL8/78</strain>
    </source>
</reference>
<proteinExistence type="predicted"/>
<evidence type="ECO:0000313" key="2">
    <source>
        <dbReference type="Proteomes" id="UP000015105"/>
    </source>
</evidence>
<organism evidence="1 2">
    <name type="scientific">Aegilops tauschii subsp. strangulata</name>
    <name type="common">Goatgrass</name>
    <dbReference type="NCBI Taxonomy" id="200361"/>
    <lineage>
        <taxon>Eukaryota</taxon>
        <taxon>Viridiplantae</taxon>
        <taxon>Streptophyta</taxon>
        <taxon>Embryophyta</taxon>
        <taxon>Tracheophyta</taxon>
        <taxon>Spermatophyta</taxon>
        <taxon>Magnoliopsida</taxon>
        <taxon>Liliopsida</taxon>
        <taxon>Poales</taxon>
        <taxon>Poaceae</taxon>
        <taxon>BOP clade</taxon>
        <taxon>Pooideae</taxon>
        <taxon>Triticodae</taxon>
        <taxon>Triticeae</taxon>
        <taxon>Triticinae</taxon>
        <taxon>Aegilops</taxon>
    </lineage>
</organism>
<name>A0A453FEG3_AEGTS</name>
<accession>A0A453FEG3</accession>
<sequence length="74" mass="8553">DNFATWCSKKNKVNLQLGSWNGRFGTTNTTLCEVFEKNELKLRPIVINYPSAKGFLPYRSRVTCFLMTENCFLP</sequence>
<keyword evidence="2" id="KW-1185">Reference proteome</keyword>
<reference evidence="1" key="4">
    <citation type="submission" date="2019-03" db="UniProtKB">
        <authorList>
            <consortium name="EnsemblPlants"/>
        </authorList>
    </citation>
    <scope>IDENTIFICATION</scope>
</reference>
<dbReference type="EnsemblPlants" id="AET3Gv20653400.2">
    <property type="protein sequence ID" value="AET3Gv20653400.2"/>
    <property type="gene ID" value="AET3Gv20653400"/>
</dbReference>
<dbReference type="AlphaFoldDB" id="A0A453FEG3"/>
<dbReference type="Proteomes" id="UP000015105">
    <property type="component" value="Chromosome 3D"/>
</dbReference>
<evidence type="ECO:0000313" key="1">
    <source>
        <dbReference type="EnsemblPlants" id="AET3Gv20653400.2"/>
    </source>
</evidence>
<protein>
    <submittedName>
        <fullName evidence="1">Uncharacterized protein</fullName>
    </submittedName>
</protein>
<reference evidence="1" key="5">
    <citation type="journal article" date="2021" name="G3 (Bethesda)">
        <title>Aegilops tauschii genome assembly Aet v5.0 features greater sequence contiguity and improved annotation.</title>
        <authorList>
            <person name="Wang L."/>
            <person name="Zhu T."/>
            <person name="Rodriguez J.C."/>
            <person name="Deal K.R."/>
            <person name="Dubcovsky J."/>
            <person name="McGuire P.E."/>
            <person name="Lux T."/>
            <person name="Spannagl M."/>
            <person name="Mayer K.F.X."/>
            <person name="Baldrich P."/>
            <person name="Meyers B.C."/>
            <person name="Huo N."/>
            <person name="Gu Y.Q."/>
            <person name="Zhou H."/>
            <person name="Devos K.M."/>
            <person name="Bennetzen J.L."/>
            <person name="Unver T."/>
            <person name="Budak H."/>
            <person name="Gulick P.J."/>
            <person name="Galiba G."/>
            <person name="Kalapos B."/>
            <person name="Nelson D.R."/>
            <person name="Li P."/>
            <person name="You F.M."/>
            <person name="Luo M.C."/>
            <person name="Dvorak J."/>
        </authorList>
    </citation>
    <scope>NUCLEOTIDE SEQUENCE [LARGE SCALE GENOMIC DNA]</scope>
    <source>
        <strain evidence="1">cv. AL8/78</strain>
    </source>
</reference>
<reference evidence="1" key="3">
    <citation type="journal article" date="2017" name="Nature">
        <title>Genome sequence of the progenitor of the wheat D genome Aegilops tauschii.</title>
        <authorList>
            <person name="Luo M.C."/>
            <person name="Gu Y.Q."/>
            <person name="Puiu D."/>
            <person name="Wang H."/>
            <person name="Twardziok S.O."/>
            <person name="Deal K.R."/>
            <person name="Huo N."/>
            <person name="Zhu T."/>
            <person name="Wang L."/>
            <person name="Wang Y."/>
            <person name="McGuire P.E."/>
            <person name="Liu S."/>
            <person name="Long H."/>
            <person name="Ramasamy R.K."/>
            <person name="Rodriguez J.C."/>
            <person name="Van S.L."/>
            <person name="Yuan L."/>
            <person name="Wang Z."/>
            <person name="Xia Z."/>
            <person name="Xiao L."/>
            <person name="Anderson O.D."/>
            <person name="Ouyang S."/>
            <person name="Liang Y."/>
            <person name="Zimin A.V."/>
            <person name="Pertea G."/>
            <person name="Qi P."/>
            <person name="Bennetzen J.L."/>
            <person name="Dai X."/>
            <person name="Dawson M.W."/>
            <person name="Muller H.G."/>
            <person name="Kugler K."/>
            <person name="Rivarola-Duarte L."/>
            <person name="Spannagl M."/>
            <person name="Mayer K.F.X."/>
            <person name="Lu F.H."/>
            <person name="Bevan M.W."/>
            <person name="Leroy P."/>
            <person name="Li P."/>
            <person name="You F.M."/>
            <person name="Sun Q."/>
            <person name="Liu Z."/>
            <person name="Lyons E."/>
            <person name="Wicker T."/>
            <person name="Salzberg S.L."/>
            <person name="Devos K.M."/>
            <person name="Dvorak J."/>
        </authorList>
    </citation>
    <scope>NUCLEOTIDE SEQUENCE [LARGE SCALE GENOMIC DNA]</scope>
    <source>
        <strain evidence="1">cv. AL8/78</strain>
    </source>
</reference>
<reference evidence="2" key="2">
    <citation type="journal article" date="2017" name="Nat. Plants">
        <title>The Aegilops tauschii genome reveals multiple impacts of transposons.</title>
        <authorList>
            <person name="Zhao G."/>
            <person name="Zou C."/>
            <person name="Li K."/>
            <person name="Wang K."/>
            <person name="Li T."/>
            <person name="Gao L."/>
            <person name="Zhang X."/>
            <person name="Wang H."/>
            <person name="Yang Z."/>
            <person name="Liu X."/>
            <person name="Jiang W."/>
            <person name="Mao L."/>
            <person name="Kong X."/>
            <person name="Jiao Y."/>
            <person name="Jia J."/>
        </authorList>
    </citation>
    <scope>NUCLEOTIDE SEQUENCE [LARGE SCALE GENOMIC DNA]</scope>
    <source>
        <strain evidence="2">cv. AL8/78</strain>
    </source>
</reference>
<dbReference type="Gramene" id="AET3Gv20653400.2">
    <property type="protein sequence ID" value="AET3Gv20653400.2"/>
    <property type="gene ID" value="AET3Gv20653400"/>
</dbReference>